<dbReference type="EMBL" id="JARKHS020016238">
    <property type="protein sequence ID" value="KAK8773848.1"/>
    <property type="molecule type" value="Genomic_DNA"/>
</dbReference>
<name>A0AAQ4EGR0_AMBAM</name>
<organism evidence="1 2">
    <name type="scientific">Amblyomma americanum</name>
    <name type="common">Lone star tick</name>
    <dbReference type="NCBI Taxonomy" id="6943"/>
    <lineage>
        <taxon>Eukaryota</taxon>
        <taxon>Metazoa</taxon>
        <taxon>Ecdysozoa</taxon>
        <taxon>Arthropoda</taxon>
        <taxon>Chelicerata</taxon>
        <taxon>Arachnida</taxon>
        <taxon>Acari</taxon>
        <taxon>Parasitiformes</taxon>
        <taxon>Ixodida</taxon>
        <taxon>Ixodoidea</taxon>
        <taxon>Ixodidae</taxon>
        <taxon>Amblyomminae</taxon>
        <taxon>Amblyomma</taxon>
    </lineage>
</organism>
<evidence type="ECO:0000313" key="1">
    <source>
        <dbReference type="EMBL" id="KAK8773848.1"/>
    </source>
</evidence>
<evidence type="ECO:0000313" key="2">
    <source>
        <dbReference type="Proteomes" id="UP001321473"/>
    </source>
</evidence>
<keyword evidence="2" id="KW-1185">Reference proteome</keyword>
<dbReference type="Proteomes" id="UP001321473">
    <property type="component" value="Unassembled WGS sequence"/>
</dbReference>
<protein>
    <submittedName>
        <fullName evidence="1">Uncharacterized protein</fullName>
    </submittedName>
</protein>
<comment type="caution">
    <text evidence="1">The sequence shown here is derived from an EMBL/GenBank/DDBJ whole genome shotgun (WGS) entry which is preliminary data.</text>
</comment>
<accession>A0AAQ4EGR0</accession>
<proteinExistence type="predicted"/>
<dbReference type="AlphaFoldDB" id="A0AAQ4EGR0"/>
<gene>
    <name evidence="1" type="ORF">V5799_011619</name>
</gene>
<reference evidence="1 2" key="1">
    <citation type="journal article" date="2023" name="Arcadia Sci">
        <title>De novo assembly of a long-read Amblyomma americanum tick genome.</title>
        <authorList>
            <person name="Chou S."/>
            <person name="Poskanzer K.E."/>
            <person name="Rollins M."/>
            <person name="Thuy-Boun P.S."/>
        </authorList>
    </citation>
    <scope>NUCLEOTIDE SEQUENCE [LARGE SCALE GENOMIC DNA]</scope>
    <source>
        <strain evidence="1">F_SG_1</strain>
        <tissue evidence="1">Salivary glands</tissue>
    </source>
</reference>
<sequence length="74" mass="8195">MVRRSCRQRGAVADHVLAESLLRHWIAVSSGNLLLSADGSGCQNCLEPHDDRISSCLVVRLWSEQSTKSIASWM</sequence>